<organism evidence="2 3">
    <name type="scientific">Aureobasidium vineae</name>
    <dbReference type="NCBI Taxonomy" id="2773715"/>
    <lineage>
        <taxon>Eukaryota</taxon>
        <taxon>Fungi</taxon>
        <taxon>Dikarya</taxon>
        <taxon>Ascomycota</taxon>
        <taxon>Pezizomycotina</taxon>
        <taxon>Dothideomycetes</taxon>
        <taxon>Dothideomycetidae</taxon>
        <taxon>Dothideales</taxon>
        <taxon>Saccotheciaceae</taxon>
        <taxon>Aureobasidium</taxon>
    </lineage>
</organism>
<protein>
    <submittedName>
        <fullName evidence="2">Uncharacterized protein</fullName>
    </submittedName>
</protein>
<proteinExistence type="predicted"/>
<evidence type="ECO:0000256" key="1">
    <source>
        <dbReference type="SAM" id="MobiDB-lite"/>
    </source>
</evidence>
<feature type="compositionally biased region" description="Basic and acidic residues" evidence="1">
    <location>
        <begin position="64"/>
        <end position="76"/>
    </location>
</feature>
<name>A0A9N8JJ96_9PEZI</name>
<feature type="compositionally biased region" description="Acidic residues" evidence="1">
    <location>
        <begin position="190"/>
        <end position="224"/>
    </location>
</feature>
<accession>A0A9N8JJ96</accession>
<reference evidence="2" key="1">
    <citation type="submission" date="2020-06" db="EMBL/GenBank/DDBJ databases">
        <authorList>
            <person name="Onetto C."/>
        </authorList>
    </citation>
    <scope>NUCLEOTIDE SEQUENCE</scope>
</reference>
<gene>
    <name evidence="2" type="ORF">AWRI4619_LOCUS5030</name>
</gene>
<keyword evidence="3" id="KW-1185">Reference proteome</keyword>
<dbReference type="PANTHER" id="PTHR38698">
    <property type="entry name" value="EXPRESSED PROTEIN"/>
    <property type="match status" value="1"/>
</dbReference>
<dbReference type="EMBL" id="CAIJEN010000006">
    <property type="protein sequence ID" value="CAD0087912.1"/>
    <property type="molecule type" value="Genomic_DNA"/>
</dbReference>
<comment type="caution">
    <text evidence="2">The sequence shown here is derived from an EMBL/GenBank/DDBJ whole genome shotgun (WGS) entry which is preliminary data.</text>
</comment>
<dbReference type="InterPro" id="IPR031355">
    <property type="entry name" value="YBL010C/LAA2-like"/>
</dbReference>
<dbReference type="Pfam" id="PF17104">
    <property type="entry name" value="YBL010C_LAA2"/>
    <property type="match status" value="1"/>
</dbReference>
<evidence type="ECO:0000313" key="2">
    <source>
        <dbReference type="EMBL" id="CAD0087912.1"/>
    </source>
</evidence>
<evidence type="ECO:0000313" key="3">
    <source>
        <dbReference type="Proteomes" id="UP000716446"/>
    </source>
</evidence>
<dbReference type="Proteomes" id="UP000716446">
    <property type="component" value="Unassembled WGS sequence"/>
</dbReference>
<feature type="compositionally biased region" description="Basic and acidic residues" evidence="1">
    <location>
        <begin position="345"/>
        <end position="356"/>
    </location>
</feature>
<sequence>MALQPPSEPIENLKDPGAHELPGVPKITEPEESDDHFSDASEGTAAYPPAFTGRNRALSIPVTRVEKVDDEPRHGEVPGTAAYNIRSQDAVPDEIEIVPDGTRSRSTSHVSESDRPVTPGGTPVPHLVVEKVDPSAPSHGDVPGTDAYEMRTADAKPDEIDTTTVQQVEENADDFDDFNQPQTQNNGQADNDDDAFGDDFDDFEEGGADQADGDEDDDFGDFDDGFQQAEETPVAPNLNFADLQTSEDILDAMSPYMSELFPELYDQETAALDESAAISTDPILTDRSASLWSQLVAPPPLQPPNWIRSRIRRLFLVSLGVPVDLDEILPASKQKKLVLPNIHLPEQKKEDGKAKQDGGSSTGGRKGPAPPPEFNANEAAMLAKTTDTATEAYSDEELKAHVKRLEELIKDASTVLEYWMKRKESAVGDKEAFEGVIENLVGFVKSRR</sequence>
<feature type="compositionally biased region" description="Basic and acidic residues" evidence="1">
    <location>
        <begin position="148"/>
        <end position="159"/>
    </location>
</feature>
<feature type="region of interest" description="Disordered" evidence="1">
    <location>
        <begin position="340"/>
        <end position="392"/>
    </location>
</feature>
<dbReference type="AlphaFoldDB" id="A0A9N8JJ96"/>
<feature type="region of interest" description="Disordered" evidence="1">
    <location>
        <begin position="1"/>
        <end position="237"/>
    </location>
</feature>
<dbReference type="PANTHER" id="PTHR38698:SF1">
    <property type="entry name" value="FUNGAL PROTEIN"/>
    <property type="match status" value="1"/>
</dbReference>